<dbReference type="GO" id="GO:0030395">
    <property type="term" value="F:lactose binding"/>
    <property type="evidence" value="ECO:0007669"/>
    <property type="project" value="TreeGrafter"/>
</dbReference>
<dbReference type="PANTHER" id="PTHR23522:SF10">
    <property type="entry name" value="3-PHENYLPROPIONIC ACID TRANSPORTER-RELATED"/>
    <property type="match status" value="1"/>
</dbReference>
<evidence type="ECO:0000256" key="2">
    <source>
        <dbReference type="ARBA" id="ARBA00022448"/>
    </source>
</evidence>
<keyword evidence="3" id="KW-1003">Cell membrane</keyword>
<dbReference type="GO" id="GO:0015528">
    <property type="term" value="F:lactose:proton symporter activity"/>
    <property type="evidence" value="ECO:0007669"/>
    <property type="project" value="TreeGrafter"/>
</dbReference>
<dbReference type="Pfam" id="PF12832">
    <property type="entry name" value="MFS_1_like"/>
    <property type="match status" value="1"/>
</dbReference>
<feature type="transmembrane region" description="Helical" evidence="8">
    <location>
        <begin position="328"/>
        <end position="346"/>
    </location>
</feature>
<dbReference type="EMBL" id="FWFG01000013">
    <property type="protein sequence ID" value="SLM88195.1"/>
    <property type="molecule type" value="Genomic_DNA"/>
</dbReference>
<dbReference type="Proteomes" id="UP000195981">
    <property type="component" value="Unassembled WGS sequence"/>
</dbReference>
<feature type="transmembrane region" description="Helical" evidence="8">
    <location>
        <begin position="154"/>
        <end position="175"/>
    </location>
</feature>
<dbReference type="SUPFAM" id="SSF103473">
    <property type="entry name" value="MFS general substrate transporter"/>
    <property type="match status" value="1"/>
</dbReference>
<dbReference type="InterPro" id="IPR024989">
    <property type="entry name" value="MFS_assoc_dom"/>
</dbReference>
<accession>A0A1X6WT96</accession>
<evidence type="ECO:0000256" key="5">
    <source>
        <dbReference type="ARBA" id="ARBA00022692"/>
    </source>
</evidence>
<dbReference type="InterPro" id="IPR036259">
    <property type="entry name" value="MFS_trans_sf"/>
</dbReference>
<name>A0A1X6WT96_9MICO</name>
<evidence type="ECO:0000256" key="7">
    <source>
        <dbReference type="ARBA" id="ARBA00023136"/>
    </source>
</evidence>
<dbReference type="RefSeq" id="WP_087101935.1">
    <property type="nucleotide sequence ID" value="NZ_FWFG01000013.1"/>
</dbReference>
<dbReference type="Gene3D" id="1.20.1250.20">
    <property type="entry name" value="MFS general substrate transporter like domains"/>
    <property type="match status" value="2"/>
</dbReference>
<feature type="domain" description="Major facilitator superfamily associated" evidence="9">
    <location>
        <begin position="4"/>
        <end position="354"/>
    </location>
</feature>
<evidence type="ECO:0000313" key="11">
    <source>
        <dbReference type="Proteomes" id="UP000195981"/>
    </source>
</evidence>
<keyword evidence="11" id="KW-1185">Reference proteome</keyword>
<feature type="transmembrane region" description="Helical" evidence="8">
    <location>
        <begin position="71"/>
        <end position="103"/>
    </location>
</feature>
<dbReference type="PANTHER" id="PTHR23522">
    <property type="entry name" value="BLL5896 PROTEIN"/>
    <property type="match status" value="1"/>
</dbReference>
<dbReference type="PIRSF" id="PIRSF004925">
    <property type="entry name" value="HcaT"/>
    <property type="match status" value="1"/>
</dbReference>
<dbReference type="AlphaFoldDB" id="A0A1X6WT96"/>
<dbReference type="InterPro" id="IPR026032">
    <property type="entry name" value="HcaT-like"/>
</dbReference>
<sequence length="388" mass="40621">MSTWMRIQFFAFFFTWATFISDWAPIFTERGFDSSRVGLAITVSLVTRALAVVLLFPLVNRFVPLGTMLKALPWLCLAGALAFLPHTGFTALVVLSAVFGVLYPTAMPALETTASLGAQRGSLVYGPTRMWGSAGFIVGAGVDGAVQQLFGTPALLLVFIGGIAAMAVTALLPLGDAQVAAQRSGSLGSWGPLFTRPVFVLALAVSVLVQSSHAAYYTFGTLHAARLGAAPVVVAALLIIAPLGELVVFRVTGSFAERWSLAALMGTAVAGSVVRWVLWALVPSVPLLLVSQVLHGLTFGMLQVGFVQTLRRQVSPGLVAPAQGLYNALGTGVGTAVMTVIAGHWFDSSPLLAFAAMIACALAAVPLTLALARRERVDGADHSPLSVM</sequence>
<keyword evidence="6 8" id="KW-1133">Transmembrane helix</keyword>
<feature type="transmembrane region" description="Helical" evidence="8">
    <location>
        <begin position="229"/>
        <end position="249"/>
    </location>
</feature>
<evidence type="ECO:0000313" key="10">
    <source>
        <dbReference type="EMBL" id="SLM88195.1"/>
    </source>
</evidence>
<dbReference type="GO" id="GO:0005886">
    <property type="term" value="C:plasma membrane"/>
    <property type="evidence" value="ECO:0007669"/>
    <property type="project" value="UniProtKB-SubCell"/>
</dbReference>
<keyword evidence="2" id="KW-0813">Transport</keyword>
<evidence type="ECO:0000256" key="6">
    <source>
        <dbReference type="ARBA" id="ARBA00022989"/>
    </source>
</evidence>
<feature type="transmembrane region" description="Helical" evidence="8">
    <location>
        <begin position="287"/>
        <end position="307"/>
    </location>
</feature>
<gene>
    <name evidence="10" type="ORF">FM110_01315</name>
</gene>
<evidence type="ECO:0000256" key="1">
    <source>
        <dbReference type="ARBA" id="ARBA00004429"/>
    </source>
</evidence>
<feature type="transmembrane region" description="Helical" evidence="8">
    <location>
        <begin position="352"/>
        <end position="372"/>
    </location>
</feature>
<keyword evidence="4" id="KW-0997">Cell inner membrane</keyword>
<feature type="transmembrane region" description="Helical" evidence="8">
    <location>
        <begin position="38"/>
        <end position="59"/>
    </location>
</feature>
<evidence type="ECO:0000256" key="8">
    <source>
        <dbReference type="SAM" id="Phobius"/>
    </source>
</evidence>
<keyword evidence="5 8" id="KW-0812">Transmembrane</keyword>
<comment type="subcellular location">
    <subcellularLocation>
        <location evidence="1">Cell inner membrane</location>
        <topology evidence="1">Multi-pass membrane protein</topology>
    </subcellularLocation>
</comment>
<keyword evidence="7 8" id="KW-0472">Membrane</keyword>
<organism evidence="10 11">
    <name type="scientific">Brachybacterium nesterenkovii</name>
    <dbReference type="NCBI Taxonomy" id="47847"/>
    <lineage>
        <taxon>Bacteria</taxon>
        <taxon>Bacillati</taxon>
        <taxon>Actinomycetota</taxon>
        <taxon>Actinomycetes</taxon>
        <taxon>Micrococcales</taxon>
        <taxon>Dermabacteraceae</taxon>
        <taxon>Brachybacterium</taxon>
    </lineage>
</organism>
<protein>
    <submittedName>
        <fullName evidence="10">Probable 3-phenylpropionic acid transporter</fullName>
    </submittedName>
</protein>
<evidence type="ECO:0000256" key="3">
    <source>
        <dbReference type="ARBA" id="ARBA00022475"/>
    </source>
</evidence>
<reference evidence="10 11" key="1">
    <citation type="submission" date="2017-02" db="EMBL/GenBank/DDBJ databases">
        <authorList>
            <person name="Peterson S.W."/>
        </authorList>
    </citation>
    <scope>NUCLEOTIDE SEQUENCE [LARGE SCALE GENOMIC DNA]</scope>
    <source>
        <strain evidence="10 11">CIP104813</strain>
    </source>
</reference>
<evidence type="ECO:0000259" key="9">
    <source>
        <dbReference type="Pfam" id="PF12832"/>
    </source>
</evidence>
<proteinExistence type="predicted"/>
<feature type="transmembrane region" description="Helical" evidence="8">
    <location>
        <begin position="187"/>
        <end position="209"/>
    </location>
</feature>
<feature type="transmembrane region" description="Helical" evidence="8">
    <location>
        <begin position="261"/>
        <end position="281"/>
    </location>
</feature>
<evidence type="ECO:0000256" key="4">
    <source>
        <dbReference type="ARBA" id="ARBA00022519"/>
    </source>
</evidence>
<dbReference type="OrthoDB" id="9150135at2"/>